<feature type="region of interest" description="Disordered" evidence="1">
    <location>
        <begin position="635"/>
        <end position="656"/>
    </location>
</feature>
<accession>A0AAV5RS19</accession>
<evidence type="ECO:0000313" key="2">
    <source>
        <dbReference type="EMBL" id="GMM54354.1"/>
    </source>
</evidence>
<sequence>MWCITPRVASARSYATRSSPAAAQVLEIVQGAGPLADKNKAVFRKYWGHMGKHEIPSEGNTPDKSVAASVAPERLQEWVQRNKDISSTSRGFYRRELIYNIGNPLVVGRILKAVKPLQDTTVPLGDAEIFYWCINDSIETGDHVMALDLYVLYYRMRPQMPLSVPLASKLLATVTFNDPRLNHISLQKYLRLSELFSARKTVLPLTSFQYYSIMVIANNEKNNKDLRKQVLNELLSAQIQTSLDWATQQKLGVAYDLIKRDCRINNPAGVKMTWDKIKDWCDPLTQMDPRIIYSVFHKFNASVVYRNLCQDILARLPPMYVCNNPLLLPEVLKYIAQTSSLEQARALIQNMRRYTTADVQELLWNSRPYLSALFEMQLHFHDYENSNQTRKRMEEQTGSLSSKEYKIIVDQLLVETGFADQGNGEDMQAVPLSKEERAKNVLQVIKLLDTLPGYKSSPIYPTVLSKLMKWDTSANLSLNINVFPLVNEILTKMDKSDPSHKSNFWEYLSPIYIRSLIDTEQYEARRSCTLQDADTQTESVHCSGESLDLAKYLYLKSQSSHNEFGHFNPWAVQNPMEINLKVTRKNSLPILRTIAYGARRFQRYDIFLWCCSTLKKEGVSTEELEADWTMRFNTDKVKESNSTEHDQSSLDNPPQM</sequence>
<evidence type="ECO:0000313" key="3">
    <source>
        <dbReference type="Proteomes" id="UP001377567"/>
    </source>
</evidence>
<proteinExistence type="predicted"/>
<reference evidence="2 3" key="1">
    <citation type="journal article" date="2023" name="Elife">
        <title>Identification of key yeast species and microbe-microbe interactions impacting larval growth of Drosophila in the wild.</title>
        <authorList>
            <person name="Mure A."/>
            <person name="Sugiura Y."/>
            <person name="Maeda R."/>
            <person name="Honda K."/>
            <person name="Sakurai N."/>
            <person name="Takahashi Y."/>
            <person name="Watada M."/>
            <person name="Katoh T."/>
            <person name="Gotoh A."/>
            <person name="Gotoh Y."/>
            <person name="Taniguchi I."/>
            <person name="Nakamura K."/>
            <person name="Hayashi T."/>
            <person name="Katayama T."/>
            <person name="Uemura T."/>
            <person name="Hattori Y."/>
        </authorList>
    </citation>
    <scope>NUCLEOTIDE SEQUENCE [LARGE SCALE GENOMIC DNA]</scope>
    <source>
        <strain evidence="2 3">KH-74</strain>
    </source>
</reference>
<gene>
    <name evidence="2" type="ORF">DAKH74_009700</name>
</gene>
<dbReference type="AlphaFoldDB" id="A0AAV5RS19"/>
<comment type="caution">
    <text evidence="2">The sequence shown here is derived from an EMBL/GenBank/DDBJ whole genome shotgun (WGS) entry which is preliminary data.</text>
</comment>
<name>A0AAV5RS19_MAUHU</name>
<dbReference type="Proteomes" id="UP001377567">
    <property type="component" value="Unassembled WGS sequence"/>
</dbReference>
<dbReference type="EMBL" id="BTGD01000001">
    <property type="protein sequence ID" value="GMM54354.1"/>
    <property type="molecule type" value="Genomic_DNA"/>
</dbReference>
<protein>
    <submittedName>
        <fullName evidence="2">Cbp1 protein</fullName>
    </submittedName>
</protein>
<feature type="compositionally biased region" description="Basic and acidic residues" evidence="1">
    <location>
        <begin position="635"/>
        <end position="648"/>
    </location>
</feature>
<evidence type="ECO:0000256" key="1">
    <source>
        <dbReference type="SAM" id="MobiDB-lite"/>
    </source>
</evidence>
<keyword evidence="3" id="KW-1185">Reference proteome</keyword>
<organism evidence="2 3">
    <name type="scientific">Maudiozyma humilis</name>
    <name type="common">Sour dough yeast</name>
    <name type="synonym">Kazachstania humilis</name>
    <dbReference type="NCBI Taxonomy" id="51915"/>
    <lineage>
        <taxon>Eukaryota</taxon>
        <taxon>Fungi</taxon>
        <taxon>Dikarya</taxon>
        <taxon>Ascomycota</taxon>
        <taxon>Saccharomycotina</taxon>
        <taxon>Saccharomycetes</taxon>
        <taxon>Saccharomycetales</taxon>
        <taxon>Saccharomycetaceae</taxon>
        <taxon>Maudiozyma</taxon>
    </lineage>
</organism>